<dbReference type="InterPro" id="IPR002110">
    <property type="entry name" value="Ankyrin_rpt"/>
</dbReference>
<organism evidence="2">
    <name type="scientific">Oryza nivara</name>
    <name type="common">Indian wild rice</name>
    <name type="synonym">Oryza sativa f. spontanea</name>
    <dbReference type="NCBI Taxonomy" id="4536"/>
    <lineage>
        <taxon>Eukaryota</taxon>
        <taxon>Viridiplantae</taxon>
        <taxon>Streptophyta</taxon>
        <taxon>Embryophyta</taxon>
        <taxon>Tracheophyta</taxon>
        <taxon>Spermatophyta</taxon>
        <taxon>Magnoliopsida</taxon>
        <taxon>Liliopsida</taxon>
        <taxon>Poales</taxon>
        <taxon>Poaceae</taxon>
        <taxon>BOP clade</taxon>
        <taxon>Oryzoideae</taxon>
        <taxon>Oryzeae</taxon>
        <taxon>Oryzinae</taxon>
        <taxon>Oryza</taxon>
    </lineage>
</organism>
<dbReference type="InterPro" id="IPR019734">
    <property type="entry name" value="TPR_rpt"/>
</dbReference>
<dbReference type="OMA" id="HHAVCAG"/>
<feature type="repeat" description="ANK" evidence="1">
    <location>
        <begin position="221"/>
        <end position="254"/>
    </location>
</feature>
<dbReference type="SUPFAM" id="SSF48403">
    <property type="entry name" value="Ankyrin repeat"/>
    <property type="match status" value="1"/>
</dbReference>
<keyword evidence="1" id="KW-0040">ANK repeat</keyword>
<dbReference type="Pfam" id="PF12796">
    <property type="entry name" value="Ank_2"/>
    <property type="match status" value="2"/>
</dbReference>
<feature type="repeat" description="ANK" evidence="1">
    <location>
        <begin position="90"/>
        <end position="122"/>
    </location>
</feature>
<evidence type="ECO:0000313" key="3">
    <source>
        <dbReference type="Proteomes" id="UP000006591"/>
    </source>
</evidence>
<dbReference type="Proteomes" id="UP000006591">
    <property type="component" value="Chromosome 1"/>
</dbReference>
<protein>
    <submittedName>
        <fullName evidence="2">Uncharacterized protein</fullName>
    </submittedName>
</protein>
<dbReference type="HOGENOM" id="CLU_000134_44_6_1"/>
<evidence type="ECO:0000256" key="1">
    <source>
        <dbReference type="PROSITE-ProRule" id="PRU00023"/>
    </source>
</evidence>
<dbReference type="PANTHER" id="PTHR46224">
    <property type="entry name" value="ANKYRIN REPEAT FAMILY PROTEIN"/>
    <property type="match status" value="1"/>
</dbReference>
<dbReference type="eggNOG" id="KOG0504">
    <property type="taxonomic scope" value="Eukaryota"/>
</dbReference>
<dbReference type="SUPFAM" id="SSF48452">
    <property type="entry name" value="TPR-like"/>
    <property type="match status" value="1"/>
</dbReference>
<dbReference type="InterPro" id="IPR036770">
    <property type="entry name" value="Ankyrin_rpt-contain_sf"/>
</dbReference>
<dbReference type="PRINTS" id="PR01415">
    <property type="entry name" value="ANKYRIN"/>
</dbReference>
<dbReference type="InterPro" id="IPR011990">
    <property type="entry name" value="TPR-like_helical_dom_sf"/>
</dbReference>
<name>A0A0E0FH09_ORYNI</name>
<dbReference type="EnsemblPlants" id="ONIVA01G05500.1">
    <property type="protein sequence ID" value="ONIVA01G05500.1"/>
    <property type="gene ID" value="ONIVA01G05500"/>
</dbReference>
<dbReference type="eggNOG" id="KOG0548">
    <property type="taxonomic scope" value="Eukaryota"/>
</dbReference>
<proteinExistence type="predicted"/>
<dbReference type="AlphaFoldDB" id="A0A0E0FH09"/>
<keyword evidence="3" id="KW-1185">Reference proteome</keyword>
<evidence type="ECO:0000313" key="2">
    <source>
        <dbReference type="EnsemblPlants" id="ONIVA01G05500.1"/>
    </source>
</evidence>
<dbReference type="SMART" id="SM00028">
    <property type="entry name" value="TPR"/>
    <property type="match status" value="2"/>
</dbReference>
<dbReference type="Gene3D" id="1.25.40.20">
    <property type="entry name" value="Ankyrin repeat-containing domain"/>
    <property type="match status" value="2"/>
</dbReference>
<dbReference type="PROSITE" id="PS50088">
    <property type="entry name" value="ANK_REPEAT"/>
    <property type="match status" value="2"/>
</dbReference>
<sequence length="384" mass="41262">MAAPFVYCRPTDDGTSESALLRAAFDGNLGRLKGILKSLGIEKGKTQYAVLALNKHGIGVLHAAACQGHLNVCKFLVEELGGDVNIAGKEDITPFMAAAESGDVPTVQYFLDHGGDVTKADVRGCTVLHHAAGTGCCKVTEFLLSKGIPVDIDCGLGTPLFHAANNGKDKTLKILLDHKADPNVIINNGAGSPLMSSLIYRSLKCMKLLIKAGADVNGKGTVVTPLMLAASQGGYTNFIQFLLKAGANPNIPDDDQHQKESRKVVLKAQADLVFKQKNYAAAAKIYDLAIAHGPTAVLYANRSICRLLMGDGEGALSDAYRCRMMRPNWAKACYRQGAAHMLLKEYKHACDALMDAQKLDSGNVEIERELRKARELMAKPPDEQ</sequence>
<dbReference type="PROSITE" id="PS50297">
    <property type="entry name" value="ANK_REP_REGION"/>
    <property type="match status" value="2"/>
</dbReference>
<dbReference type="Gene3D" id="1.25.40.10">
    <property type="entry name" value="Tetratricopeptide repeat domain"/>
    <property type="match status" value="1"/>
</dbReference>
<dbReference type="SMART" id="SM00248">
    <property type="entry name" value="ANK"/>
    <property type="match status" value="6"/>
</dbReference>
<reference evidence="2" key="2">
    <citation type="submission" date="2018-04" db="EMBL/GenBank/DDBJ databases">
        <title>OnivRS2 (Oryza nivara Reference Sequence Version 2).</title>
        <authorList>
            <person name="Zhang J."/>
            <person name="Kudrna D."/>
            <person name="Lee S."/>
            <person name="Talag J."/>
            <person name="Rajasekar S."/>
            <person name="Welchert J."/>
            <person name="Hsing Y.-I."/>
            <person name="Wing R.A."/>
        </authorList>
    </citation>
    <scope>NUCLEOTIDE SEQUENCE [LARGE SCALE GENOMIC DNA]</scope>
</reference>
<dbReference type="Gramene" id="ONIVA01G05500.1">
    <property type="protein sequence ID" value="ONIVA01G05500.1"/>
    <property type="gene ID" value="ONIVA01G05500"/>
</dbReference>
<accession>A0A0E0FH09</accession>
<reference evidence="2" key="1">
    <citation type="submission" date="2015-04" db="UniProtKB">
        <authorList>
            <consortium name="EnsemblPlants"/>
        </authorList>
    </citation>
    <scope>IDENTIFICATION</scope>
    <source>
        <strain evidence="2">SL10</strain>
    </source>
</reference>
<dbReference type="STRING" id="4536.A0A0E0FH09"/>
<dbReference type="InterPro" id="IPR051616">
    <property type="entry name" value="Cul2-RING_E3_ligase_SR"/>
</dbReference>
<dbReference type="PANTHER" id="PTHR46224:SF10">
    <property type="entry name" value="OS01G0189100 PROTEIN"/>
    <property type="match status" value="1"/>
</dbReference>